<sequence length="198" mass="23060">MTMEITKFSEKDMNAAISMARQTWHGYYDEFRAEYIRCIAECIVRHNYTDEDLAFKITCNGEVKGIIFGTRKGKMADLSVWVGEQCKTMNPQEKELLERLNDYMDEADRNTIAQMGDGDVKLSLFISIQKGCGRELLRAMMQEFSAMGAKRMFLWTDTSCDHDYYPAHGFALASRYRDTHYSTEEADYMTYIYWKPLA</sequence>
<accession>B3JN83</accession>
<dbReference type="eggNOG" id="ENOG502ZEF1">
    <property type="taxonomic scope" value="Bacteria"/>
</dbReference>
<name>B3JN83_9BACT</name>
<dbReference type="InterPro" id="IPR016181">
    <property type="entry name" value="Acyl_CoA_acyltransferase"/>
</dbReference>
<evidence type="ECO:0000313" key="1">
    <source>
        <dbReference type="EMBL" id="EDU99551.1"/>
    </source>
</evidence>
<dbReference type="AlphaFoldDB" id="B3JN83"/>
<dbReference type="STRING" id="470145.BACCOP_03395"/>
<protein>
    <recommendedName>
        <fullName evidence="3">N-acetyltransferase domain-containing protein</fullName>
    </recommendedName>
</protein>
<dbReference type="HOGENOM" id="CLU_1401264_0_0_10"/>
<organism evidence="1 2">
    <name type="scientific">Phocaeicola coprocola DSM 17136</name>
    <dbReference type="NCBI Taxonomy" id="470145"/>
    <lineage>
        <taxon>Bacteria</taxon>
        <taxon>Pseudomonadati</taxon>
        <taxon>Bacteroidota</taxon>
        <taxon>Bacteroidia</taxon>
        <taxon>Bacteroidales</taxon>
        <taxon>Bacteroidaceae</taxon>
        <taxon>Phocaeicola</taxon>
    </lineage>
</organism>
<dbReference type="EMBL" id="ABIY02000116">
    <property type="protein sequence ID" value="EDU99551.1"/>
    <property type="molecule type" value="Genomic_DNA"/>
</dbReference>
<evidence type="ECO:0008006" key="3">
    <source>
        <dbReference type="Google" id="ProtNLM"/>
    </source>
</evidence>
<reference evidence="1 2" key="2">
    <citation type="submission" date="2008-04" db="EMBL/GenBank/DDBJ databases">
        <authorList>
            <person name="Fulton L."/>
            <person name="Clifton S."/>
            <person name="Fulton B."/>
            <person name="Xu J."/>
            <person name="Minx P."/>
            <person name="Pepin K.H."/>
            <person name="Johnson M."/>
            <person name="Thiruvilangam P."/>
            <person name="Bhonagiri V."/>
            <person name="Nash W.E."/>
            <person name="Mardis E.R."/>
            <person name="Wilson R.K."/>
        </authorList>
    </citation>
    <scope>NUCLEOTIDE SEQUENCE [LARGE SCALE GENOMIC DNA]</scope>
    <source>
        <strain evidence="1 2">DSM 17136</strain>
    </source>
</reference>
<gene>
    <name evidence="1" type="ORF">BACCOP_03395</name>
</gene>
<comment type="caution">
    <text evidence="1">The sequence shown here is derived from an EMBL/GenBank/DDBJ whole genome shotgun (WGS) entry which is preliminary data.</text>
</comment>
<proteinExistence type="predicted"/>
<dbReference type="SUPFAM" id="SSF55729">
    <property type="entry name" value="Acyl-CoA N-acyltransferases (Nat)"/>
    <property type="match status" value="1"/>
</dbReference>
<dbReference type="Proteomes" id="UP000003146">
    <property type="component" value="Unassembled WGS sequence"/>
</dbReference>
<reference evidence="1 2" key="1">
    <citation type="submission" date="2008-04" db="EMBL/GenBank/DDBJ databases">
        <title>Draft genome sequence of Bacteroides coprocola (DSM 17136).</title>
        <authorList>
            <person name="Sudarsanam P."/>
            <person name="Ley R."/>
            <person name="Guruge J."/>
            <person name="Turnbaugh P.J."/>
            <person name="Mahowald M."/>
            <person name="Liep D."/>
            <person name="Gordon J."/>
        </authorList>
    </citation>
    <scope>NUCLEOTIDE SEQUENCE [LARGE SCALE GENOMIC DNA]</scope>
    <source>
        <strain evidence="1 2">DSM 17136</strain>
    </source>
</reference>
<evidence type="ECO:0000313" key="2">
    <source>
        <dbReference type="Proteomes" id="UP000003146"/>
    </source>
</evidence>
<dbReference type="Gene3D" id="3.40.630.30">
    <property type="match status" value="1"/>
</dbReference>